<keyword evidence="2" id="KW-1185">Reference proteome</keyword>
<dbReference type="AlphaFoldDB" id="A0AAW2EL55"/>
<name>A0AAW2EL55_9HYME</name>
<dbReference type="Proteomes" id="UP001430953">
    <property type="component" value="Unassembled WGS sequence"/>
</dbReference>
<dbReference type="EMBL" id="JADYXP020000022">
    <property type="protein sequence ID" value="KAL0102387.1"/>
    <property type="molecule type" value="Genomic_DNA"/>
</dbReference>
<organism evidence="1 2">
    <name type="scientific">Cardiocondyla obscurior</name>
    <dbReference type="NCBI Taxonomy" id="286306"/>
    <lineage>
        <taxon>Eukaryota</taxon>
        <taxon>Metazoa</taxon>
        <taxon>Ecdysozoa</taxon>
        <taxon>Arthropoda</taxon>
        <taxon>Hexapoda</taxon>
        <taxon>Insecta</taxon>
        <taxon>Pterygota</taxon>
        <taxon>Neoptera</taxon>
        <taxon>Endopterygota</taxon>
        <taxon>Hymenoptera</taxon>
        <taxon>Apocrita</taxon>
        <taxon>Aculeata</taxon>
        <taxon>Formicoidea</taxon>
        <taxon>Formicidae</taxon>
        <taxon>Myrmicinae</taxon>
        <taxon>Cardiocondyla</taxon>
    </lineage>
</organism>
<evidence type="ECO:0000313" key="1">
    <source>
        <dbReference type="EMBL" id="KAL0102387.1"/>
    </source>
</evidence>
<sequence>MRRALGFPWPSLSFGDKLASTTFFLATMMFYALSDKAGHPVCYRAAVQSPWLGNPGHCSCQNSHAGTLVSLYWVECSASWGGVQALEPPVFSI</sequence>
<comment type="caution">
    <text evidence="1">The sequence shown here is derived from an EMBL/GenBank/DDBJ whole genome shotgun (WGS) entry which is preliminary data.</text>
</comment>
<proteinExistence type="predicted"/>
<accession>A0AAW2EL55</accession>
<reference evidence="1 2" key="1">
    <citation type="submission" date="2023-03" db="EMBL/GenBank/DDBJ databases">
        <title>High recombination rates correlate with genetic variation in Cardiocondyla obscurior ants.</title>
        <authorList>
            <person name="Errbii M."/>
        </authorList>
    </citation>
    <scope>NUCLEOTIDE SEQUENCE [LARGE SCALE GENOMIC DNA]</scope>
    <source>
        <strain evidence="1">Alpha-2009</strain>
        <tissue evidence="1">Whole body</tissue>
    </source>
</reference>
<evidence type="ECO:0000313" key="2">
    <source>
        <dbReference type="Proteomes" id="UP001430953"/>
    </source>
</evidence>
<protein>
    <submittedName>
        <fullName evidence="1">Uncharacterized protein</fullName>
    </submittedName>
</protein>
<gene>
    <name evidence="1" type="ORF">PUN28_017964</name>
</gene>